<dbReference type="PANTHER" id="PTHR43135:SF3">
    <property type="entry name" value="ALPHA-D-RIBOSE 1-METHYLPHOSPHONATE 5-TRIPHOSPHATE DIPHOSPHATASE"/>
    <property type="match status" value="1"/>
</dbReference>
<comment type="caution">
    <text evidence="3">The sequence shown here is derived from an EMBL/GenBank/DDBJ whole genome shotgun (WGS) entry which is preliminary data.</text>
</comment>
<feature type="chain" id="PRO_5046426506" evidence="1">
    <location>
        <begin position="27"/>
        <end position="1073"/>
    </location>
</feature>
<dbReference type="InterPro" id="IPR011659">
    <property type="entry name" value="WD40"/>
</dbReference>
<keyword evidence="4" id="KW-1185">Reference proteome</keyword>
<dbReference type="RefSeq" id="WP_222993745.1">
    <property type="nucleotide sequence ID" value="NZ_JAINVV010000015.1"/>
</dbReference>
<sequence length="1073" mass="115307">MTRSRTRLTGWLLAVCALMAGNAASAGETAPALPLTPHRQFDFQVDEATWMAPDLSPDGRTILFDILGDIHAIDVGGGTARPLLHGLAYETQPVFSPDGSQFAFISDRSGAANLWIANRDGTGLKQISRDESAAIYSSPAWSPDGRFIYVSRSIHADLAFEIVMYDRDGGAGVQITRARPNGTEGFDTRINALGAAPSPDGRYLYYAQKTGTLWHDRYLPHWSIVRRDLRNGAEATILASPGGAMRPMLSRDGRRLAYASRTGTRTGLRLRDLDTGEDRWIAAIDHDSREGGYYVDLVPRFSFSADGRSILTSTDGGLTRIDLASGTTTAIPFTASVALDVGRSTRIAQKLDDGPVTVRVLQSPAPSPDGRNVAFTALGGLYTRPLTRDGVARAVPGVEGMAFQPSWSPDGRTIAYVTWTANEGGQLWTIPAHGGRPRRLAQSPAMYSEPQFAPDGRSIAVLRANHHDRLETSDELSQNRQTDIVLLPAGGGSGRLVTSGLGIRALQFGDAGRLRFTAPEGTSSIGLDGEDLRRDVAFKARNGNQYFAGMPVPPEDVRVSPRGDHALVKAASQLYLVDLPPANAPGGATIQLSAPPVALTRLTRVGADHLAWSRDGASILWSVGSTIRTVALAGIAGTPPGTAESRAESFPTPVSLPRDMPNGSVVLRGATVVTMRGDEVITNADIVVTGNRIAAIGRTGDVAVPAGAAIRDVAGKFIIPGLVDTHAHWFEIRRGLLDRGHWDFLANLAYGVTAGLDVQPFTVDMFGYQDMIDAGMMPGPRAFTTGPGIFVNAEVNSKADAVDVLTRYRDHYRTRNIKSYMIGNRRQRQFMTEAAAELGMMPTTEGASDLTLNLTHAIDGFAGNEHSLPVTPLRDDIVQLYARTRIGYSPTFNVMYGGMPSLDNLIIRDDPSRDAKLRRFMPGGVVDAKMRGREWSSPDDSLYPAFATDALRIQRAGGLVGIGSHGELQGLGYHYEMQAYAAGGATPHEVLRAATIGSAEIIGHAADIGSIEAGKLADLLVLDADPLADIRNARAIGQVMKNGRIYDAETLDEVWPRVRALPAQWFRKPADGQ</sequence>
<keyword evidence="1" id="KW-0732">Signal</keyword>
<gene>
    <name evidence="3" type="ORF">K7G82_28450</name>
</gene>
<evidence type="ECO:0000256" key="1">
    <source>
        <dbReference type="SAM" id="SignalP"/>
    </source>
</evidence>
<dbReference type="InterPro" id="IPR032466">
    <property type="entry name" value="Metal_Hydrolase"/>
</dbReference>
<dbReference type="EMBL" id="JAINVV010000015">
    <property type="protein sequence ID" value="MBY8826267.1"/>
    <property type="molecule type" value="Genomic_DNA"/>
</dbReference>
<dbReference type="InterPro" id="IPR011042">
    <property type="entry name" value="6-blade_b-propeller_TolB-like"/>
</dbReference>
<protein>
    <submittedName>
        <fullName evidence="3">Amidohydrolase family protein</fullName>
    </submittedName>
</protein>
<dbReference type="Gene3D" id="3.30.110.90">
    <property type="entry name" value="Amidohydrolase"/>
    <property type="match status" value="1"/>
</dbReference>
<reference evidence="3 4" key="1">
    <citation type="submission" date="2021-08" db="EMBL/GenBank/DDBJ databases">
        <authorList>
            <person name="Tuo L."/>
        </authorList>
    </citation>
    <scope>NUCLEOTIDE SEQUENCE [LARGE SCALE GENOMIC DNA]</scope>
    <source>
        <strain evidence="3 4">JCM 31229</strain>
    </source>
</reference>
<dbReference type="Pfam" id="PF07676">
    <property type="entry name" value="PD40"/>
    <property type="match status" value="4"/>
</dbReference>
<dbReference type="SUPFAM" id="SSF51338">
    <property type="entry name" value="Composite domain of metallo-dependent hydrolases"/>
    <property type="match status" value="1"/>
</dbReference>
<dbReference type="Pfam" id="PF01979">
    <property type="entry name" value="Amidohydro_1"/>
    <property type="match status" value="1"/>
</dbReference>
<feature type="signal peptide" evidence="1">
    <location>
        <begin position="1"/>
        <end position="26"/>
    </location>
</feature>
<organism evidence="3 4">
    <name type="scientific">Sphingomonas colocasiae</name>
    <dbReference type="NCBI Taxonomy" id="1848973"/>
    <lineage>
        <taxon>Bacteria</taxon>
        <taxon>Pseudomonadati</taxon>
        <taxon>Pseudomonadota</taxon>
        <taxon>Alphaproteobacteria</taxon>
        <taxon>Sphingomonadales</taxon>
        <taxon>Sphingomonadaceae</taxon>
        <taxon>Sphingomonas</taxon>
    </lineage>
</organism>
<evidence type="ECO:0000313" key="4">
    <source>
        <dbReference type="Proteomes" id="UP000706039"/>
    </source>
</evidence>
<name>A0ABS7PY37_9SPHN</name>
<dbReference type="Gene3D" id="2.120.10.30">
    <property type="entry name" value="TolB, C-terminal domain"/>
    <property type="match status" value="3"/>
</dbReference>
<evidence type="ECO:0000313" key="3">
    <source>
        <dbReference type="EMBL" id="MBY8826267.1"/>
    </source>
</evidence>
<evidence type="ECO:0000259" key="2">
    <source>
        <dbReference type="Pfam" id="PF01979"/>
    </source>
</evidence>
<dbReference type="PANTHER" id="PTHR43135">
    <property type="entry name" value="ALPHA-D-RIBOSE 1-METHYLPHOSPHONATE 5-TRIPHOSPHATE DIPHOSPHATASE"/>
    <property type="match status" value="1"/>
</dbReference>
<dbReference type="Gene3D" id="2.30.40.10">
    <property type="entry name" value="Urease, subunit C, domain 1"/>
    <property type="match status" value="2"/>
</dbReference>
<dbReference type="InterPro" id="IPR006680">
    <property type="entry name" value="Amidohydro-rel"/>
</dbReference>
<dbReference type="InterPro" id="IPR011059">
    <property type="entry name" value="Metal-dep_hydrolase_composite"/>
</dbReference>
<dbReference type="Proteomes" id="UP000706039">
    <property type="component" value="Unassembled WGS sequence"/>
</dbReference>
<dbReference type="Gene3D" id="1.20.58.520">
    <property type="entry name" value="Amidohydrolase"/>
    <property type="match status" value="1"/>
</dbReference>
<accession>A0ABS7PY37</accession>
<dbReference type="SUPFAM" id="SSF51556">
    <property type="entry name" value="Metallo-dependent hydrolases"/>
    <property type="match status" value="1"/>
</dbReference>
<dbReference type="SUPFAM" id="SSF69304">
    <property type="entry name" value="Tricorn protease N-terminal domain"/>
    <property type="match status" value="2"/>
</dbReference>
<proteinExistence type="predicted"/>
<dbReference type="InterPro" id="IPR051781">
    <property type="entry name" value="Metallo-dep_Hydrolase"/>
</dbReference>
<feature type="domain" description="Amidohydrolase-related" evidence="2">
    <location>
        <begin position="977"/>
        <end position="1045"/>
    </location>
</feature>